<comment type="caution">
    <text evidence="1">The sequence shown here is derived from an EMBL/GenBank/DDBJ whole genome shotgun (WGS) entry which is preliminary data.</text>
</comment>
<name>A0A9J5ZDP0_SOLCO</name>
<dbReference type="Proteomes" id="UP000824120">
    <property type="component" value="Chromosome 4"/>
</dbReference>
<evidence type="ECO:0000313" key="1">
    <source>
        <dbReference type="EMBL" id="KAG5609960.1"/>
    </source>
</evidence>
<dbReference type="PANTHER" id="PTHR33116:SF67">
    <property type="entry name" value="REVERSE TRANSCRIPTASE"/>
    <property type="match status" value="1"/>
</dbReference>
<dbReference type="PANTHER" id="PTHR33116">
    <property type="entry name" value="REVERSE TRANSCRIPTASE ZINC-BINDING DOMAIN-CONTAINING PROTEIN-RELATED-RELATED"/>
    <property type="match status" value="1"/>
</dbReference>
<evidence type="ECO:0000313" key="2">
    <source>
        <dbReference type="Proteomes" id="UP000824120"/>
    </source>
</evidence>
<sequence length="153" mass="17754">MNGWQRKMITSEGRVVLIKSVLQSLPTYILSALNPPKGTINLMEKHMDRFFWGSTTNTKMYHGRSWSTCVTQKMKIAIATLITSLVRIRHTFTHGEEAKHIGAPLGNVHKPGAIRRIFQNWWNLKAKNIVQKMILQIAPIFISWELWKLWTSR</sequence>
<keyword evidence="2" id="KW-1185">Reference proteome</keyword>
<gene>
    <name evidence="1" type="ORF">H5410_021241</name>
</gene>
<proteinExistence type="predicted"/>
<protein>
    <submittedName>
        <fullName evidence="1">Uncharacterized protein</fullName>
    </submittedName>
</protein>
<dbReference type="OrthoDB" id="1303641at2759"/>
<dbReference type="AlphaFoldDB" id="A0A9J5ZDP0"/>
<organism evidence="1 2">
    <name type="scientific">Solanum commersonii</name>
    <name type="common">Commerson's wild potato</name>
    <name type="synonym">Commerson's nightshade</name>
    <dbReference type="NCBI Taxonomy" id="4109"/>
    <lineage>
        <taxon>Eukaryota</taxon>
        <taxon>Viridiplantae</taxon>
        <taxon>Streptophyta</taxon>
        <taxon>Embryophyta</taxon>
        <taxon>Tracheophyta</taxon>
        <taxon>Spermatophyta</taxon>
        <taxon>Magnoliopsida</taxon>
        <taxon>eudicotyledons</taxon>
        <taxon>Gunneridae</taxon>
        <taxon>Pentapetalae</taxon>
        <taxon>asterids</taxon>
        <taxon>lamiids</taxon>
        <taxon>Solanales</taxon>
        <taxon>Solanaceae</taxon>
        <taxon>Solanoideae</taxon>
        <taxon>Solaneae</taxon>
        <taxon>Solanum</taxon>
    </lineage>
</organism>
<reference evidence="1 2" key="1">
    <citation type="submission" date="2020-09" db="EMBL/GenBank/DDBJ databases">
        <title>De no assembly of potato wild relative species, Solanum commersonii.</title>
        <authorList>
            <person name="Cho K."/>
        </authorList>
    </citation>
    <scope>NUCLEOTIDE SEQUENCE [LARGE SCALE GENOMIC DNA]</scope>
    <source>
        <strain evidence="1">LZ3.2</strain>
        <tissue evidence="1">Leaf</tissue>
    </source>
</reference>
<dbReference type="EMBL" id="JACXVP010000004">
    <property type="protein sequence ID" value="KAG5609960.1"/>
    <property type="molecule type" value="Genomic_DNA"/>
</dbReference>
<accession>A0A9J5ZDP0</accession>